<organism evidence="2 3">
    <name type="scientific">Streptomyces ipomoeae 91-03</name>
    <dbReference type="NCBI Taxonomy" id="698759"/>
    <lineage>
        <taxon>Bacteria</taxon>
        <taxon>Bacillati</taxon>
        <taxon>Actinomycetota</taxon>
        <taxon>Actinomycetes</taxon>
        <taxon>Kitasatosporales</taxon>
        <taxon>Streptomycetaceae</taxon>
        <taxon>Streptomyces</taxon>
    </lineage>
</organism>
<dbReference type="AlphaFoldDB" id="L1KRU6"/>
<reference evidence="2 3" key="1">
    <citation type="submission" date="2012-11" db="EMBL/GenBank/DDBJ databases">
        <authorList>
            <person name="Huguet-Tapia J.C."/>
            <person name="Durkin A.S."/>
            <person name="Pettis G.S."/>
            <person name="Badger J.H."/>
        </authorList>
    </citation>
    <scope>NUCLEOTIDE SEQUENCE [LARGE SCALE GENOMIC DNA]</scope>
    <source>
        <strain evidence="2 3">91-03</strain>
    </source>
</reference>
<protein>
    <submittedName>
        <fullName evidence="2">Uncharacterized protein</fullName>
    </submittedName>
</protein>
<evidence type="ECO:0000313" key="2">
    <source>
        <dbReference type="EMBL" id="EKX63327.1"/>
    </source>
</evidence>
<comment type="caution">
    <text evidence="2">The sequence shown here is derived from an EMBL/GenBank/DDBJ whole genome shotgun (WGS) entry which is preliminary data.</text>
</comment>
<keyword evidence="3" id="KW-1185">Reference proteome</keyword>
<dbReference type="Proteomes" id="UP000010411">
    <property type="component" value="Unassembled WGS sequence"/>
</dbReference>
<proteinExistence type="predicted"/>
<evidence type="ECO:0000256" key="1">
    <source>
        <dbReference type="SAM" id="MobiDB-lite"/>
    </source>
</evidence>
<gene>
    <name evidence="2" type="ORF">STRIP9103_05136</name>
</gene>
<name>L1KRU6_9ACTN</name>
<dbReference type="EMBL" id="AEJC01000440">
    <property type="protein sequence ID" value="EKX63327.1"/>
    <property type="molecule type" value="Genomic_DNA"/>
</dbReference>
<evidence type="ECO:0000313" key="3">
    <source>
        <dbReference type="Proteomes" id="UP000010411"/>
    </source>
</evidence>
<accession>L1KRU6</accession>
<sequence>MSPKVTVPTPAPEHGRAFPPSHMSPYAAEAKANLPITDNRNPVRPYLDVAPRKRQSTPKERAQAERRWALKMAARGIDVGPSVIHGVHVGAGSRTILVEAAV</sequence>
<feature type="region of interest" description="Disordered" evidence="1">
    <location>
        <begin position="1"/>
        <end position="63"/>
    </location>
</feature>